<dbReference type="Pfam" id="PF07441">
    <property type="entry name" value="BofA"/>
    <property type="match status" value="1"/>
</dbReference>
<keyword evidence="3" id="KW-1185">Reference proteome</keyword>
<feature type="transmembrane region" description="Helical" evidence="1">
    <location>
        <begin position="34"/>
        <end position="59"/>
    </location>
</feature>
<keyword evidence="1" id="KW-1133">Transmembrane helix</keyword>
<evidence type="ECO:0000256" key="1">
    <source>
        <dbReference type="SAM" id="Phobius"/>
    </source>
</evidence>
<name>A0ABR8XSM2_9BACL</name>
<proteinExistence type="predicted"/>
<gene>
    <name evidence="2" type="ORF">H9632_17980</name>
</gene>
<organism evidence="2 3">
    <name type="scientific">Solibacillus merdavium</name>
    <dbReference type="NCBI Taxonomy" id="2762218"/>
    <lineage>
        <taxon>Bacteria</taxon>
        <taxon>Bacillati</taxon>
        <taxon>Bacillota</taxon>
        <taxon>Bacilli</taxon>
        <taxon>Bacillales</taxon>
        <taxon>Caryophanaceae</taxon>
        <taxon>Solibacillus</taxon>
    </lineage>
</organism>
<keyword evidence="1" id="KW-0472">Membrane</keyword>
<comment type="caution">
    <text evidence="2">The sequence shown here is derived from an EMBL/GenBank/DDBJ whole genome shotgun (WGS) entry which is preliminary data.</text>
</comment>
<reference evidence="2 3" key="1">
    <citation type="submission" date="2020-08" db="EMBL/GenBank/DDBJ databases">
        <title>A Genomic Blueprint of the Chicken Gut Microbiome.</title>
        <authorList>
            <person name="Gilroy R."/>
            <person name="Ravi A."/>
            <person name="Getino M."/>
            <person name="Pursley I."/>
            <person name="Horton D.L."/>
            <person name="Alikhan N.-F."/>
            <person name="Baker D."/>
            <person name="Gharbi K."/>
            <person name="Hall N."/>
            <person name="Watson M."/>
            <person name="Adriaenssens E.M."/>
            <person name="Foster-Nyarko E."/>
            <person name="Jarju S."/>
            <person name="Secka A."/>
            <person name="Antonio M."/>
            <person name="Oren A."/>
            <person name="Chaudhuri R."/>
            <person name="La Ragione R.M."/>
            <person name="Hildebrand F."/>
            <person name="Pallen M.J."/>
        </authorList>
    </citation>
    <scope>NUCLEOTIDE SEQUENCE [LARGE SCALE GENOMIC DNA]</scope>
    <source>
        <strain evidence="2 3">Sa1YVA6</strain>
    </source>
</reference>
<protein>
    <submittedName>
        <fullName evidence="2">Pro-sigmaK processing inhibitor BofA family protein</fullName>
    </submittedName>
</protein>
<feature type="transmembrane region" description="Helical" evidence="1">
    <location>
        <begin position="66"/>
        <end position="88"/>
    </location>
</feature>
<keyword evidence="1" id="KW-0812">Transmembrane</keyword>
<dbReference type="InterPro" id="IPR010001">
    <property type="entry name" value="BofA"/>
</dbReference>
<sequence length="89" mass="10198">MRYIVLTMICFVVLFLFFLNKESRGKVWEYFAWFWFKIAAVIVVLFIGNLIMGASGVLFHVPINFFSVLMIAVLGLPGVMCVSLLILMK</sequence>
<dbReference type="Proteomes" id="UP000600565">
    <property type="component" value="Unassembled WGS sequence"/>
</dbReference>
<evidence type="ECO:0000313" key="2">
    <source>
        <dbReference type="EMBL" id="MBD8034953.1"/>
    </source>
</evidence>
<evidence type="ECO:0000313" key="3">
    <source>
        <dbReference type="Proteomes" id="UP000600565"/>
    </source>
</evidence>
<accession>A0ABR8XSM2</accession>
<dbReference type="EMBL" id="JACSPW010000028">
    <property type="protein sequence ID" value="MBD8034953.1"/>
    <property type="molecule type" value="Genomic_DNA"/>
</dbReference>
<dbReference type="RefSeq" id="WP_191705437.1">
    <property type="nucleotide sequence ID" value="NZ_JACSPW010000028.1"/>
</dbReference>